<dbReference type="InterPro" id="IPR029058">
    <property type="entry name" value="AB_hydrolase_fold"/>
</dbReference>
<sequence>MKLLLYSFRWLSILLMFVASPAKSQSTQPYSYPASEVVIMHSHLLNEERKVYVHCPKLDSTNRNQRFPVLYVLDGDNHFELLAQYVDYLSRPDVMAMPRTIVIGIPNTKRTRDLTPSHSVLNYEGKPDTSAYQGSGGNEKFLQFMATELMPLIEKTYPTAAYKILAGHSFGALHR</sequence>
<dbReference type="PANTHER" id="PTHR40841:SF2">
    <property type="entry name" value="SIDEROPHORE-DEGRADING ESTERASE (EUROFUNG)"/>
    <property type="match status" value="1"/>
</dbReference>
<evidence type="ECO:0000313" key="4">
    <source>
        <dbReference type="EMBL" id="RAI72940.1"/>
    </source>
</evidence>
<evidence type="ECO:0000256" key="3">
    <source>
        <dbReference type="SAM" id="SignalP"/>
    </source>
</evidence>
<dbReference type="EMBL" id="QLII01000004">
    <property type="protein sequence ID" value="RAI72940.1"/>
    <property type="molecule type" value="Genomic_DNA"/>
</dbReference>
<dbReference type="PANTHER" id="PTHR40841">
    <property type="entry name" value="SIDEROPHORE TRIACETYLFUSARININE C ESTERASE"/>
    <property type="match status" value="1"/>
</dbReference>
<keyword evidence="5" id="KW-1185">Reference proteome</keyword>
<name>A0A327NCH4_9BACT</name>
<organism evidence="4 5">
    <name type="scientific">Spirosoma telluris</name>
    <dbReference type="NCBI Taxonomy" id="2183553"/>
    <lineage>
        <taxon>Bacteria</taxon>
        <taxon>Pseudomonadati</taxon>
        <taxon>Bacteroidota</taxon>
        <taxon>Cytophagia</taxon>
        <taxon>Cytophagales</taxon>
        <taxon>Cytophagaceae</taxon>
        <taxon>Spirosoma</taxon>
    </lineage>
</organism>
<dbReference type="InterPro" id="IPR052558">
    <property type="entry name" value="Siderophore_Hydrolase_D"/>
</dbReference>
<dbReference type="Proteomes" id="UP000249016">
    <property type="component" value="Unassembled WGS sequence"/>
</dbReference>
<dbReference type="AlphaFoldDB" id="A0A327NCH4"/>
<dbReference type="Pfam" id="PF00756">
    <property type="entry name" value="Esterase"/>
    <property type="match status" value="1"/>
</dbReference>
<evidence type="ECO:0000256" key="2">
    <source>
        <dbReference type="ARBA" id="ARBA00022801"/>
    </source>
</evidence>
<dbReference type="Gene3D" id="3.40.50.1820">
    <property type="entry name" value="alpha/beta hydrolase"/>
    <property type="match status" value="1"/>
</dbReference>
<dbReference type="GO" id="GO:0016788">
    <property type="term" value="F:hydrolase activity, acting on ester bonds"/>
    <property type="evidence" value="ECO:0007669"/>
    <property type="project" value="TreeGrafter"/>
</dbReference>
<evidence type="ECO:0008006" key="6">
    <source>
        <dbReference type="Google" id="ProtNLM"/>
    </source>
</evidence>
<feature type="chain" id="PRO_5016359826" description="Alpha/beta hydrolase" evidence="3">
    <location>
        <begin position="25"/>
        <end position="175"/>
    </location>
</feature>
<dbReference type="OrthoDB" id="9784036at2"/>
<proteinExistence type="inferred from homology"/>
<keyword evidence="3" id="KW-0732">Signal</keyword>
<evidence type="ECO:0000313" key="5">
    <source>
        <dbReference type="Proteomes" id="UP000249016"/>
    </source>
</evidence>
<feature type="signal peptide" evidence="3">
    <location>
        <begin position="1"/>
        <end position="24"/>
    </location>
</feature>
<accession>A0A327NCH4</accession>
<dbReference type="SUPFAM" id="SSF53474">
    <property type="entry name" value="alpha/beta-Hydrolases"/>
    <property type="match status" value="1"/>
</dbReference>
<reference evidence="4 5" key="1">
    <citation type="submission" date="2018-06" db="EMBL/GenBank/DDBJ databases">
        <title>Spirosoma sp. HMF3257 Genome sequencing and assembly.</title>
        <authorList>
            <person name="Kang H."/>
            <person name="Cha I."/>
            <person name="Kim H."/>
            <person name="Kang J."/>
            <person name="Joh K."/>
        </authorList>
    </citation>
    <scope>NUCLEOTIDE SEQUENCE [LARGE SCALE GENOMIC DNA]</scope>
    <source>
        <strain evidence="4 5">HMF3257</strain>
    </source>
</reference>
<dbReference type="InterPro" id="IPR000801">
    <property type="entry name" value="Esterase-like"/>
</dbReference>
<protein>
    <recommendedName>
        <fullName evidence="6">Alpha/beta hydrolase</fullName>
    </recommendedName>
</protein>
<comment type="caution">
    <text evidence="4">The sequence shown here is derived from an EMBL/GenBank/DDBJ whole genome shotgun (WGS) entry which is preliminary data.</text>
</comment>
<evidence type="ECO:0000256" key="1">
    <source>
        <dbReference type="ARBA" id="ARBA00005622"/>
    </source>
</evidence>
<gene>
    <name evidence="4" type="ORF">HMF3257_39260</name>
</gene>
<comment type="similarity">
    <text evidence="1">Belongs to the esterase D family.</text>
</comment>
<keyword evidence="2" id="KW-0378">Hydrolase</keyword>
<dbReference type="RefSeq" id="WP_111351546.1">
    <property type="nucleotide sequence ID" value="NZ_QLII01000004.1"/>
</dbReference>